<dbReference type="InterPro" id="IPR018109">
    <property type="entry name" value="Folylpolyglutamate_synth_CS"/>
</dbReference>
<protein>
    <recommendedName>
        <fullName evidence="6">Folylpolyglutamate synthase</fullName>
    </recommendedName>
</protein>
<accession>A5BI96</accession>
<dbReference type="PANTHER" id="PTHR11136:SF5">
    <property type="entry name" value="FOLYLPOLYGLUTAMATE SYNTHASE, MITOCHONDRIAL"/>
    <property type="match status" value="1"/>
</dbReference>
<evidence type="ECO:0008006" key="6">
    <source>
        <dbReference type="Google" id="ProtNLM"/>
    </source>
</evidence>
<organism evidence="5">
    <name type="scientific">Vitis vinifera</name>
    <name type="common">Grape</name>
    <dbReference type="NCBI Taxonomy" id="29760"/>
    <lineage>
        <taxon>Eukaryota</taxon>
        <taxon>Viridiplantae</taxon>
        <taxon>Streptophyta</taxon>
        <taxon>Embryophyta</taxon>
        <taxon>Tracheophyta</taxon>
        <taxon>Spermatophyta</taxon>
        <taxon>Magnoliopsida</taxon>
        <taxon>eudicotyledons</taxon>
        <taxon>Gunneridae</taxon>
        <taxon>Pentapetalae</taxon>
        <taxon>rosids</taxon>
        <taxon>Vitales</taxon>
        <taxon>Vitaceae</taxon>
        <taxon>Viteae</taxon>
        <taxon>Vitis</taxon>
    </lineage>
</organism>
<dbReference type="AlphaFoldDB" id="A5BI96"/>
<keyword evidence="2" id="KW-0436">Ligase</keyword>
<evidence type="ECO:0000256" key="1">
    <source>
        <dbReference type="ARBA" id="ARBA00008276"/>
    </source>
</evidence>
<proteinExistence type="inferred from homology"/>
<dbReference type="GO" id="GO:0004326">
    <property type="term" value="F:tetrahydrofolylpolyglutamate synthase activity"/>
    <property type="evidence" value="ECO:0007669"/>
    <property type="project" value="InterPro"/>
</dbReference>
<evidence type="ECO:0000256" key="4">
    <source>
        <dbReference type="ARBA" id="ARBA00022840"/>
    </source>
</evidence>
<comment type="similarity">
    <text evidence="1">Belongs to the folylpolyglutamate synthase family.</text>
</comment>
<name>A5BI96_VITVI</name>
<evidence type="ECO:0000256" key="2">
    <source>
        <dbReference type="ARBA" id="ARBA00022598"/>
    </source>
</evidence>
<reference evidence="5" key="1">
    <citation type="journal article" date="2007" name="PLoS ONE">
        <title>The first genome sequence of an elite grapevine cultivar (Pinot noir Vitis vinifera L.): coping with a highly heterozygous genome.</title>
        <authorList>
            <person name="Velasco R."/>
            <person name="Zharkikh A."/>
            <person name="Troggio M."/>
            <person name="Cartwright D.A."/>
            <person name="Cestaro A."/>
            <person name="Pruss D."/>
            <person name="Pindo M."/>
            <person name="FitzGerald L.M."/>
            <person name="Vezzulli S."/>
            <person name="Reid J."/>
            <person name="Malacarne G."/>
            <person name="Iliev D."/>
            <person name="Coppola G."/>
            <person name="Wardell B."/>
            <person name="Micheletti D."/>
            <person name="Macalma T."/>
            <person name="Facci M."/>
            <person name="Mitchell J.T."/>
            <person name="Perazzolli M."/>
            <person name="Eldredge G."/>
            <person name="Gatto P."/>
            <person name="Oyzerski R."/>
            <person name="Moretto M."/>
            <person name="Gutin N."/>
            <person name="Stefanini M."/>
            <person name="Chen Y."/>
            <person name="Segala C."/>
            <person name="Davenport C."/>
            <person name="Dematte L."/>
            <person name="Mraz A."/>
            <person name="Battilana J."/>
            <person name="Stormo K."/>
            <person name="Costa F."/>
            <person name="Tao Q."/>
            <person name="Si-Ammour A."/>
            <person name="Harkins T."/>
            <person name="Lackey A."/>
            <person name="Perbost C."/>
            <person name="Taillon B."/>
            <person name="Stella A."/>
            <person name="Solovyev V."/>
            <person name="Fawcett J.A."/>
            <person name="Sterck L."/>
            <person name="Vandepoele K."/>
            <person name="Grando S.M."/>
            <person name="Toppo S."/>
            <person name="Moser C."/>
            <person name="Lanchbury J."/>
            <person name="Bogden R."/>
            <person name="Skolnick M."/>
            <person name="Sgaramella V."/>
            <person name="Bhatnagar S.K."/>
            <person name="Fontana P."/>
            <person name="Gutin A."/>
            <person name="Van de Peer Y."/>
            <person name="Salamini F."/>
            <person name="Viola R."/>
        </authorList>
    </citation>
    <scope>NUCLEOTIDE SEQUENCE</scope>
</reference>
<evidence type="ECO:0000256" key="3">
    <source>
        <dbReference type="ARBA" id="ARBA00022741"/>
    </source>
</evidence>
<keyword evidence="3" id="KW-0547">Nucleotide-binding</keyword>
<dbReference type="PANTHER" id="PTHR11136">
    <property type="entry name" value="FOLYLPOLYGLUTAMATE SYNTHASE-RELATED"/>
    <property type="match status" value="1"/>
</dbReference>
<dbReference type="InterPro" id="IPR001645">
    <property type="entry name" value="Folylpolyglutamate_synth"/>
</dbReference>
<dbReference type="ExpressionAtlas" id="A5BI96">
    <property type="expression patterns" value="baseline and differential"/>
</dbReference>
<dbReference type="PROSITE" id="PS01012">
    <property type="entry name" value="FOLYLPOLYGLU_SYNT_2"/>
    <property type="match status" value="1"/>
</dbReference>
<dbReference type="InterPro" id="IPR036565">
    <property type="entry name" value="Mur-like_cat_sf"/>
</dbReference>
<dbReference type="EMBL" id="AM460382">
    <property type="protein sequence ID" value="CAN76916.1"/>
    <property type="molecule type" value="Genomic_DNA"/>
</dbReference>
<dbReference type="FunFam" id="3.40.1190.10:FF:000017">
    <property type="entry name" value="Folylpolyglutamate synthase"/>
    <property type="match status" value="1"/>
</dbReference>
<dbReference type="NCBIfam" id="TIGR01499">
    <property type="entry name" value="folC"/>
    <property type="match status" value="1"/>
</dbReference>
<dbReference type="SUPFAM" id="SSF53623">
    <property type="entry name" value="MurD-like peptide ligases, catalytic domain"/>
    <property type="match status" value="1"/>
</dbReference>
<sequence length="482" mass="53995">MENMKSTIECSEELPLSSSYEMAMEALSSLITSQKRGGRSSVSGKYGKLDRMSMYLKVISAVQPLTWLTWQILGLEEKIAGLKIIHVAGTKGKGSTCTFCEAILRECGFRTGLFISPHLIDVRERLRIDGLDISEEKFLMHFWDCWNRLKEKVTNDLPMPPLFQFLSVLAFKIFTCEEVDVAIIEVGLGGKRDSTNVIKEPVVCGITSLGMDHTETLGDTLGKIASHKAGIFKPQIPAFTVPQLSEAMDVLQQRAHELEVPLEVAAPLDHKNLKGLKLSLSGDHQLTRKMICSRHSFRGLSTARLSGRAQTVYDTPLKSYNLSEATENSFGDLIFYLDGAHSPESMDVCARWFSNAVKERRNSPSSSFVKVGNMVNGYIHHKKEDTEESNKISKQVLVFPLLLSRKVLLVYMRPDKALMHSGTHFSKALFVPSISTYNKVTSGDSIVPLDLPARDLSWQFNLQRIWEKIIHNKGKLLHGFAF</sequence>
<dbReference type="GO" id="GO:0005524">
    <property type="term" value="F:ATP binding"/>
    <property type="evidence" value="ECO:0007669"/>
    <property type="project" value="UniProtKB-KW"/>
</dbReference>
<dbReference type="Gene3D" id="3.40.1190.10">
    <property type="entry name" value="Mur-like, catalytic domain"/>
    <property type="match status" value="1"/>
</dbReference>
<evidence type="ECO:0000313" key="5">
    <source>
        <dbReference type="EMBL" id="CAN76916.1"/>
    </source>
</evidence>
<gene>
    <name evidence="5" type="ORF">VITISV_004893</name>
</gene>
<keyword evidence="4" id="KW-0067">ATP-binding</keyword>